<feature type="coiled-coil region" evidence="4">
    <location>
        <begin position="750"/>
        <end position="829"/>
    </location>
</feature>
<organism evidence="7 8">
    <name type="scientific">Plasmodium malariae</name>
    <dbReference type="NCBI Taxonomy" id="5858"/>
    <lineage>
        <taxon>Eukaryota</taxon>
        <taxon>Sar</taxon>
        <taxon>Alveolata</taxon>
        <taxon>Apicomplexa</taxon>
        <taxon>Aconoidasida</taxon>
        <taxon>Haemosporida</taxon>
        <taxon>Plasmodiidae</taxon>
        <taxon>Plasmodium</taxon>
        <taxon>Plasmodium (Plasmodium)</taxon>
    </lineage>
</organism>
<accession>A0A1C3KCL2</accession>
<dbReference type="Gene3D" id="3.40.50.300">
    <property type="entry name" value="P-loop containing nucleotide triphosphate hydrolases"/>
    <property type="match status" value="2"/>
</dbReference>
<evidence type="ECO:0000256" key="4">
    <source>
        <dbReference type="SAM" id="Coils"/>
    </source>
</evidence>
<evidence type="ECO:0000313" key="7">
    <source>
        <dbReference type="EMBL" id="SBT71337.1"/>
    </source>
</evidence>
<dbReference type="GO" id="GO:0005634">
    <property type="term" value="C:nucleus"/>
    <property type="evidence" value="ECO:0007669"/>
    <property type="project" value="TreeGrafter"/>
</dbReference>
<feature type="coiled-coil region" evidence="4">
    <location>
        <begin position="264"/>
        <end position="344"/>
    </location>
</feature>
<dbReference type="GO" id="GO:0030915">
    <property type="term" value="C:Smc5-Smc6 complex"/>
    <property type="evidence" value="ECO:0007669"/>
    <property type="project" value="TreeGrafter"/>
</dbReference>
<protein>
    <recommendedName>
        <fullName evidence="2">Structural maintenance of chromosomes protein 5</fullName>
    </recommendedName>
</protein>
<comment type="similarity">
    <text evidence="1">Belongs to the SMC family. SMC5 subfamily.</text>
</comment>
<proteinExistence type="inferred from homology"/>
<evidence type="ECO:0000256" key="2">
    <source>
        <dbReference type="ARBA" id="ARBA00018687"/>
    </source>
</evidence>
<feature type="coiled-coil region" evidence="4">
    <location>
        <begin position="380"/>
        <end position="484"/>
    </location>
</feature>
<evidence type="ECO:0000256" key="5">
    <source>
        <dbReference type="SAM" id="MobiDB-lite"/>
    </source>
</evidence>
<feature type="coiled-coil region" evidence="4">
    <location>
        <begin position="984"/>
        <end position="1011"/>
    </location>
</feature>
<dbReference type="Proteomes" id="UP000219799">
    <property type="component" value="Chromosome 9"/>
</dbReference>
<feature type="region of interest" description="Disordered" evidence="5">
    <location>
        <begin position="56"/>
        <end position="84"/>
    </location>
</feature>
<feature type="coiled-coil region" evidence="4">
    <location>
        <begin position="886"/>
        <end position="941"/>
    </location>
</feature>
<dbReference type="InterPro" id="IPR027417">
    <property type="entry name" value="P-loop_NTPase"/>
</dbReference>
<dbReference type="PANTHER" id="PTHR45916">
    <property type="entry name" value="STRUCTURAL MAINTENANCE OF CHROMOSOMES PROTEIN 5"/>
    <property type="match status" value="1"/>
</dbReference>
<gene>
    <name evidence="7" type="primary">SMC5</name>
    <name evidence="7" type="ORF">PMLGA01_090024600</name>
</gene>
<dbReference type="GO" id="GO:0003697">
    <property type="term" value="F:single-stranded DNA binding"/>
    <property type="evidence" value="ECO:0007669"/>
    <property type="project" value="TreeGrafter"/>
</dbReference>
<dbReference type="VEuPathDB" id="PlasmoDB:PmUG01_09033000"/>
<dbReference type="SUPFAM" id="SSF52540">
    <property type="entry name" value="P-loop containing nucleoside triphosphate hydrolases"/>
    <property type="match status" value="2"/>
</dbReference>
<dbReference type="GO" id="GO:0016887">
    <property type="term" value="F:ATP hydrolysis activity"/>
    <property type="evidence" value="ECO:0007669"/>
    <property type="project" value="InterPro"/>
</dbReference>
<dbReference type="PANTHER" id="PTHR45916:SF1">
    <property type="entry name" value="STRUCTURAL MAINTENANCE OF CHROMOSOMES PROTEIN 5"/>
    <property type="match status" value="1"/>
</dbReference>
<feature type="region of interest" description="Disordered" evidence="5">
    <location>
        <begin position="1"/>
        <end position="30"/>
    </location>
</feature>
<evidence type="ECO:0000256" key="3">
    <source>
        <dbReference type="ARBA" id="ARBA00023054"/>
    </source>
</evidence>
<reference evidence="7 8" key="1">
    <citation type="submission" date="2016-06" db="EMBL/GenBank/DDBJ databases">
        <authorList>
            <consortium name="Pathogen Informatics"/>
        </authorList>
    </citation>
    <scope>NUCLEOTIDE SEQUENCE [LARGE SCALE GENOMIC DNA]</scope>
    <source>
        <strain evidence="7">PmlGA01</strain>
    </source>
</reference>
<feature type="domain" description="Rad50/SbcC-type AAA" evidence="6">
    <location>
        <begin position="102"/>
        <end position="300"/>
    </location>
</feature>
<dbReference type="InterPro" id="IPR038729">
    <property type="entry name" value="Rad50/SbcC_AAA"/>
</dbReference>
<keyword evidence="3 4" id="KW-0175">Coiled coil</keyword>
<dbReference type="AlphaFoldDB" id="A0A1C3KCL2"/>
<dbReference type="EMBL" id="LT594497">
    <property type="protein sequence ID" value="SBT71337.1"/>
    <property type="molecule type" value="Genomic_DNA"/>
</dbReference>
<dbReference type="Pfam" id="PF13476">
    <property type="entry name" value="AAA_23"/>
    <property type="match status" value="1"/>
</dbReference>
<sequence>MAFSNKRKLVKPEKVSNKKKSNTTNKNRDNFNVKTEINHLNSDIISIDDEKGYDKCSNANDSNINDRRRTGRNARSSQMNRNDLDDSTECFKNLKKGAVIEITVYNWMVFSGPIKLKAQEGINLIAAANASGKSSIVCALVFGLGYNSNVLSRNKELINFIKKGEKKSYIEIVLKCNELSNICIKRIMNIIDNKVKSFWFINNTKVNYINILDMQKEFNLNLDNLITFMPQENVSKFSRLTPEELFECTLLAIDNKLLDDYNYLKKIVQEKKDDETRVQMYEHEINEEEKLVTDLEGKKEKFENLKSILATAKLYRVKKSMLAMSMKKEQLKKVKERIDTLVKEKDTHFNTLRFYLSELEKCYKVINSLSIEYTDRKKKIREAVNEYIKMKIRFEEIEKEILKEEKVMEDTVQNMCENKEYIKDLEKKKKEVKEEMQRIETFFKEKQKYSKDTQKRQILLEVELKELSNQNKQLLMKKYTLQSEHNSLVDKLKKRQNYQNIQEEKFLNSIEFTLRERIMNYKKNIKNIVKTYNLLSDHFLENLKKKYDESKIASQNELNNEIMEELSKKNILYGPLCKYIKCIQPQFDYVVEFFLKKYFNSFLLIQKENKDLLEALYKKYKLSVITVSRENHKYCYVTYEMKKRGVEYFLYELFDSPEVVKNGLINFLPINIAFIVRGNTLKNKGTNEINEFNNFMIKEITKQLNEDVSSLLYFCDNNVHRYKISTYDKNIFIDNFSFIDKKCKILYYINNDVKKDLNNLNEKKDKCEEELQKLQQTFQEFEKTKRDKNDEYNKIILEKSEINLKKNKLNLLKKELDTLEENLNMYLKGENVIDEKRNRVTKNINILNEKKINICDTYFTILKEHRVYDKEVFTLSHKITQWKRYLTIIKNENSEKEEKHQTLKNSIELEKTKYTSCLHDINELEQLIKVQKKELTKEEINALKDIHLSFEELEKKLQECLIQQKIYNNLDKSEEKYNMLVVSVERHKESIENKKKEIHFLKKKLENYDKQTQFVLPNWVNQINEYIIFLNYNFQKFMNFINSNYDGRIELIKKNDFYEKCQLFIKVKFKTNAPFLLLSISHQSGGERSLTTMLYILSIQKLTKNGFYVLDELNQGLDQTNEKRIFELLSCLSNPTMYKQHFLHDYQYKYIKINYHSKPQYFILTPQIIKNMFFKDITVHYLFNGFGVLDDQFVGFYD</sequence>
<dbReference type="GO" id="GO:0000724">
    <property type="term" value="P:double-strand break repair via homologous recombination"/>
    <property type="evidence" value="ECO:0007669"/>
    <property type="project" value="TreeGrafter"/>
</dbReference>
<name>A0A1C3KCL2_PLAMA</name>
<evidence type="ECO:0000313" key="8">
    <source>
        <dbReference type="Proteomes" id="UP000219799"/>
    </source>
</evidence>
<evidence type="ECO:0000256" key="1">
    <source>
        <dbReference type="ARBA" id="ARBA00010171"/>
    </source>
</evidence>
<evidence type="ECO:0000259" key="6">
    <source>
        <dbReference type="Pfam" id="PF13476"/>
    </source>
</evidence>